<feature type="transmembrane region" description="Helical" evidence="7">
    <location>
        <begin position="288"/>
        <end position="309"/>
    </location>
</feature>
<evidence type="ECO:0000256" key="5">
    <source>
        <dbReference type="ARBA" id="ARBA00022989"/>
    </source>
</evidence>
<organism evidence="9 10">
    <name type="scientific">Agaribacter flavus</name>
    <dbReference type="NCBI Taxonomy" id="1902781"/>
    <lineage>
        <taxon>Bacteria</taxon>
        <taxon>Pseudomonadati</taxon>
        <taxon>Pseudomonadota</taxon>
        <taxon>Gammaproteobacteria</taxon>
        <taxon>Alteromonadales</taxon>
        <taxon>Alteromonadaceae</taxon>
        <taxon>Agaribacter</taxon>
    </lineage>
</organism>
<protein>
    <submittedName>
        <fullName evidence="9">Undecaprenyl-phosphate glucose phosphotransferase</fullName>
        <ecNumber evidence="9">2.7.8.31</ecNumber>
    </submittedName>
</protein>
<gene>
    <name evidence="9" type="ORF">ACFOHL_06635</name>
</gene>
<accession>A0ABV7FLW7</accession>
<name>A0ABV7FLW7_9ALTE</name>
<dbReference type="InterPro" id="IPR003362">
    <property type="entry name" value="Bact_transf"/>
</dbReference>
<evidence type="ECO:0000256" key="4">
    <source>
        <dbReference type="ARBA" id="ARBA00022692"/>
    </source>
</evidence>
<dbReference type="NCBIfam" id="TIGR03025">
    <property type="entry name" value="EPS_sugtrans"/>
    <property type="match status" value="1"/>
</dbReference>
<keyword evidence="3 9" id="KW-0808">Transferase</keyword>
<evidence type="ECO:0000256" key="1">
    <source>
        <dbReference type="ARBA" id="ARBA00004141"/>
    </source>
</evidence>
<evidence type="ECO:0000256" key="3">
    <source>
        <dbReference type="ARBA" id="ARBA00022679"/>
    </source>
</evidence>
<dbReference type="SUPFAM" id="SSF51735">
    <property type="entry name" value="NAD(P)-binding Rossmann-fold domains"/>
    <property type="match status" value="1"/>
</dbReference>
<feature type="transmembrane region" description="Helical" evidence="7">
    <location>
        <begin position="117"/>
        <end position="135"/>
    </location>
</feature>
<dbReference type="PANTHER" id="PTHR30576">
    <property type="entry name" value="COLANIC BIOSYNTHESIS UDP-GLUCOSE LIPID CARRIER TRANSFERASE"/>
    <property type="match status" value="1"/>
</dbReference>
<feature type="transmembrane region" description="Helical" evidence="7">
    <location>
        <begin position="21"/>
        <end position="40"/>
    </location>
</feature>
<dbReference type="InterPro" id="IPR036291">
    <property type="entry name" value="NAD(P)-bd_dom_sf"/>
</dbReference>
<dbReference type="NCBIfam" id="TIGR03023">
    <property type="entry name" value="WcaJ_sugtrans"/>
    <property type="match status" value="1"/>
</dbReference>
<comment type="caution">
    <text evidence="9">The sequence shown here is derived from an EMBL/GenBank/DDBJ whole genome shotgun (WGS) entry which is preliminary data.</text>
</comment>
<comment type="similarity">
    <text evidence="2">Belongs to the bacterial sugar transferase family.</text>
</comment>
<comment type="subcellular location">
    <subcellularLocation>
        <location evidence="1">Membrane</location>
        <topology evidence="1">Multi-pass membrane protein</topology>
    </subcellularLocation>
</comment>
<evidence type="ECO:0000256" key="6">
    <source>
        <dbReference type="ARBA" id="ARBA00023136"/>
    </source>
</evidence>
<dbReference type="EC" id="2.7.8.31" evidence="9"/>
<dbReference type="InterPro" id="IPR017473">
    <property type="entry name" value="Undecaprenyl-P_gluc_Ptfrase"/>
</dbReference>
<dbReference type="Proteomes" id="UP001595478">
    <property type="component" value="Unassembled WGS sequence"/>
</dbReference>
<feature type="transmembrane region" description="Helical" evidence="7">
    <location>
        <begin position="84"/>
        <end position="105"/>
    </location>
</feature>
<evidence type="ECO:0000259" key="8">
    <source>
        <dbReference type="Pfam" id="PF02397"/>
    </source>
</evidence>
<feature type="transmembrane region" description="Helical" evidence="7">
    <location>
        <begin position="52"/>
        <end position="72"/>
    </location>
</feature>
<dbReference type="Pfam" id="PF13727">
    <property type="entry name" value="CoA_binding_3"/>
    <property type="match status" value="1"/>
</dbReference>
<evidence type="ECO:0000256" key="7">
    <source>
        <dbReference type="SAM" id="Phobius"/>
    </source>
</evidence>
<evidence type="ECO:0000256" key="2">
    <source>
        <dbReference type="ARBA" id="ARBA00006464"/>
    </source>
</evidence>
<dbReference type="RefSeq" id="WP_376919430.1">
    <property type="nucleotide sequence ID" value="NZ_JBHRSW010000008.1"/>
</dbReference>
<dbReference type="Pfam" id="PF02397">
    <property type="entry name" value="Bac_transf"/>
    <property type="match status" value="1"/>
</dbReference>
<keyword evidence="10" id="KW-1185">Reference proteome</keyword>
<keyword evidence="5 7" id="KW-1133">Transmembrane helix</keyword>
<evidence type="ECO:0000313" key="9">
    <source>
        <dbReference type="EMBL" id="MFC3121292.1"/>
    </source>
</evidence>
<dbReference type="GO" id="GO:0089702">
    <property type="term" value="F:undecaprenyl-phosphate glucose phosphotransferase activity"/>
    <property type="evidence" value="ECO:0007669"/>
    <property type="project" value="UniProtKB-EC"/>
</dbReference>
<dbReference type="InterPro" id="IPR017475">
    <property type="entry name" value="EPS_sugar_tfrase"/>
</dbReference>
<reference evidence="10" key="1">
    <citation type="journal article" date="2019" name="Int. J. Syst. Evol. Microbiol.">
        <title>The Global Catalogue of Microorganisms (GCM) 10K type strain sequencing project: providing services to taxonomists for standard genome sequencing and annotation.</title>
        <authorList>
            <consortium name="The Broad Institute Genomics Platform"/>
            <consortium name="The Broad Institute Genome Sequencing Center for Infectious Disease"/>
            <person name="Wu L."/>
            <person name="Ma J."/>
        </authorList>
    </citation>
    <scope>NUCLEOTIDE SEQUENCE [LARGE SCALE GENOMIC DNA]</scope>
    <source>
        <strain evidence="10">KCTC 52473</strain>
    </source>
</reference>
<dbReference type="EMBL" id="JBHRSW010000008">
    <property type="protein sequence ID" value="MFC3121292.1"/>
    <property type="molecule type" value="Genomic_DNA"/>
</dbReference>
<dbReference type="Gene3D" id="3.40.50.720">
    <property type="entry name" value="NAD(P)-binding Rossmann-like Domain"/>
    <property type="match status" value="1"/>
</dbReference>
<keyword evidence="4 7" id="KW-0812">Transmembrane</keyword>
<evidence type="ECO:0000313" key="10">
    <source>
        <dbReference type="Proteomes" id="UP001595478"/>
    </source>
</evidence>
<sequence>MKNKINNSNRAGIIQSNKSSFATLYRLTDLVSVTFIYYFLLFNNHFPIKPDTSIMLLVGIILFNIFAEALDLYRSWRTQSTTTLLKMTAITWGITFLAIILFSFFFPTLLNLPQNLLITWLGLCFPTLMSWRLIFREILFSVRKKGRNTRSAAIIGATSSGFNLMNQLIDNDQLGIQLFGIFDDRDDKRLPHEFQNQVAGTIADVVKAAKEGKIDYIYVAMPMSAEARIMQILNQCSDTTCNVYIIPNFFIYNLLNARWQTVGSVQTLSVFDTPFQGANNVLKRIEDIVFSTIILAMISIPMLIIAAGVKLTSKGPVFFKQFRYGLDGKKIKVYKFRSMTVQDNGDVVKQATKNDARITPFGGFLRRTSLDELPQFINVLQGRMSIVGPRPHAVAHNEQYRKLIEGYMLRHKVKPGITGWAQVNGFRGETETVNKMVKRVEYDLDYIHRWSVWLDVKIIFATVFKGFINKNAY</sequence>
<dbReference type="PANTHER" id="PTHR30576:SF21">
    <property type="entry name" value="UDP-GLUCOSE:UNDECAPRENYL-PHOSPHATE GLUCOSE-1-PHOSPHATE TRANSFERASE"/>
    <property type="match status" value="1"/>
</dbReference>
<keyword evidence="6 7" id="KW-0472">Membrane</keyword>
<proteinExistence type="inferred from homology"/>
<feature type="domain" description="Bacterial sugar transferase" evidence="8">
    <location>
        <begin position="283"/>
        <end position="465"/>
    </location>
</feature>